<dbReference type="Pfam" id="PF03092">
    <property type="entry name" value="BT1"/>
    <property type="match status" value="1"/>
</dbReference>
<feature type="transmembrane region" description="Helical" evidence="7">
    <location>
        <begin position="532"/>
        <end position="554"/>
    </location>
</feature>
<keyword evidence="6 7" id="KW-0472">Membrane</keyword>
<dbReference type="OrthoDB" id="164313at2759"/>
<comment type="subcellular location">
    <subcellularLocation>
        <location evidence="1">Membrane</location>
        <topology evidence="1">Multi-pass membrane protein</topology>
    </subcellularLocation>
</comment>
<dbReference type="Gene3D" id="1.20.1250.20">
    <property type="entry name" value="MFS general substrate transporter like domains"/>
    <property type="match status" value="1"/>
</dbReference>
<sequence>MGEKLIHPKPYKIDFMLDKSPTRLRDSEFTTSNSIVFVNAPLQTEDEAHGRFVAGDEFFNYGAMGGLREGLAPVELVSTSYGGLLINAIVMGFASMFFQFVFKVLLLDDFSAVQFNQSNVATYLLQWPGAFSVFFGLLSDSFPLFGLRRKSYIILGWVVACVMFVVMAIVCHLSNPAETTRGYLLLVFSVVAAFGLQIAYIAALAMTIELAQREHLYQRGHLQSLYMVWYHISATLAQVVAALVIERDDLGITLVSSISLIGAAAILAGICVVPIPFLLFWLREDYGLYADGQRVAFRRRVVELWQLLRWKVVYRVLAFLCVSLFLSAAFDSNVVSALAFWSGITAKKAGWIKVSEYLARFLGVLLFKMFFINYNWRRLAIIGLVSNVVARMILGGPIIFDAIRNVWYMNIWTLVADIYLGLFDIFALVIPTEIADVGREGAVIGLVNSFTVLISIATYTLWASVSDAVGASVDMIGILVDLDETRHKVLTTGIVYLVINLFAVVSVFFVPSQKLDAQQLRAFGGYNNLGRILIVAAFFVLLVYGLVANILRVIKKEK</sequence>
<evidence type="ECO:0000256" key="2">
    <source>
        <dbReference type="ARBA" id="ARBA00007015"/>
    </source>
</evidence>
<evidence type="ECO:0000256" key="5">
    <source>
        <dbReference type="ARBA" id="ARBA00022989"/>
    </source>
</evidence>
<feature type="transmembrane region" description="Helical" evidence="7">
    <location>
        <begin position="257"/>
        <end position="282"/>
    </location>
</feature>
<comment type="similarity">
    <text evidence="2">Belongs to the major facilitator superfamily. Folate-biopterin transporter (TC 2.A.71) family.</text>
</comment>
<evidence type="ECO:0000256" key="1">
    <source>
        <dbReference type="ARBA" id="ARBA00004141"/>
    </source>
</evidence>
<keyword evidence="4 7" id="KW-0812">Transmembrane</keyword>
<name>A0A8K1CI22_PYTOL</name>
<evidence type="ECO:0000313" key="8">
    <source>
        <dbReference type="EMBL" id="TMW63966.1"/>
    </source>
</evidence>
<organism evidence="8 9">
    <name type="scientific">Pythium oligandrum</name>
    <name type="common">Mycoparasitic fungus</name>
    <dbReference type="NCBI Taxonomy" id="41045"/>
    <lineage>
        <taxon>Eukaryota</taxon>
        <taxon>Sar</taxon>
        <taxon>Stramenopiles</taxon>
        <taxon>Oomycota</taxon>
        <taxon>Peronosporomycetes</taxon>
        <taxon>Pythiales</taxon>
        <taxon>Pythiaceae</taxon>
        <taxon>Pythium</taxon>
    </lineage>
</organism>
<evidence type="ECO:0000313" key="9">
    <source>
        <dbReference type="Proteomes" id="UP000794436"/>
    </source>
</evidence>
<accession>A0A8K1CI22</accession>
<proteinExistence type="inferred from homology"/>
<feature type="transmembrane region" description="Helical" evidence="7">
    <location>
        <begin position="406"/>
        <end position="430"/>
    </location>
</feature>
<evidence type="ECO:0000256" key="3">
    <source>
        <dbReference type="ARBA" id="ARBA00022448"/>
    </source>
</evidence>
<keyword evidence="5 7" id="KW-1133">Transmembrane helix</keyword>
<feature type="transmembrane region" description="Helical" evidence="7">
    <location>
        <begin position="152"/>
        <end position="170"/>
    </location>
</feature>
<evidence type="ECO:0000256" key="4">
    <source>
        <dbReference type="ARBA" id="ARBA00022692"/>
    </source>
</evidence>
<dbReference type="Proteomes" id="UP000794436">
    <property type="component" value="Unassembled WGS sequence"/>
</dbReference>
<dbReference type="EMBL" id="SPLM01000042">
    <property type="protein sequence ID" value="TMW63966.1"/>
    <property type="molecule type" value="Genomic_DNA"/>
</dbReference>
<gene>
    <name evidence="8" type="ORF">Poli38472_014671</name>
</gene>
<feature type="transmembrane region" description="Helical" evidence="7">
    <location>
        <begin position="84"/>
        <end position="105"/>
    </location>
</feature>
<evidence type="ECO:0000256" key="6">
    <source>
        <dbReference type="ARBA" id="ARBA00023136"/>
    </source>
</evidence>
<feature type="transmembrane region" description="Helical" evidence="7">
    <location>
        <begin position="312"/>
        <end position="330"/>
    </location>
</feature>
<feature type="transmembrane region" description="Helical" evidence="7">
    <location>
        <begin position="226"/>
        <end position="245"/>
    </location>
</feature>
<reference evidence="8" key="1">
    <citation type="submission" date="2019-03" db="EMBL/GenBank/DDBJ databases">
        <title>Long read genome sequence of the mycoparasitic Pythium oligandrum ATCC 38472 isolated from sugarbeet rhizosphere.</title>
        <authorList>
            <person name="Gaulin E."/>
        </authorList>
    </citation>
    <scope>NUCLEOTIDE SEQUENCE</scope>
    <source>
        <strain evidence="8">ATCC 38472_TT</strain>
    </source>
</reference>
<dbReference type="SUPFAM" id="SSF103473">
    <property type="entry name" value="MFS general substrate transporter"/>
    <property type="match status" value="1"/>
</dbReference>
<dbReference type="AlphaFoldDB" id="A0A8K1CI22"/>
<feature type="transmembrane region" description="Helical" evidence="7">
    <location>
        <begin position="125"/>
        <end position="145"/>
    </location>
</feature>
<feature type="transmembrane region" description="Helical" evidence="7">
    <location>
        <begin position="379"/>
        <end position="400"/>
    </location>
</feature>
<dbReference type="GO" id="GO:0016020">
    <property type="term" value="C:membrane"/>
    <property type="evidence" value="ECO:0007669"/>
    <property type="project" value="UniProtKB-SubCell"/>
</dbReference>
<feature type="transmembrane region" description="Helical" evidence="7">
    <location>
        <begin position="182"/>
        <end position="205"/>
    </location>
</feature>
<comment type="caution">
    <text evidence="8">The sequence shown here is derived from an EMBL/GenBank/DDBJ whole genome shotgun (WGS) entry which is preliminary data.</text>
</comment>
<keyword evidence="9" id="KW-1185">Reference proteome</keyword>
<feature type="transmembrane region" description="Helical" evidence="7">
    <location>
        <begin position="489"/>
        <end position="511"/>
    </location>
</feature>
<protein>
    <submittedName>
        <fullName evidence="8">Uncharacterized protein</fullName>
    </submittedName>
</protein>
<dbReference type="InterPro" id="IPR036259">
    <property type="entry name" value="MFS_trans_sf"/>
</dbReference>
<evidence type="ECO:0000256" key="7">
    <source>
        <dbReference type="SAM" id="Phobius"/>
    </source>
</evidence>
<feature type="transmembrane region" description="Helical" evidence="7">
    <location>
        <begin position="350"/>
        <end position="367"/>
    </location>
</feature>
<feature type="transmembrane region" description="Helical" evidence="7">
    <location>
        <begin position="442"/>
        <end position="462"/>
    </location>
</feature>
<dbReference type="PANTHER" id="PTHR31585:SF5">
    <property type="entry name" value="RNA-BINDING S4 DOMAIN-CONTAINING PROTEIN"/>
    <property type="match status" value="1"/>
</dbReference>
<keyword evidence="3" id="KW-0813">Transport</keyword>
<dbReference type="PANTHER" id="PTHR31585">
    <property type="entry name" value="FOLATE-BIOPTERIN TRANSPORTER 1, CHLOROPLASTIC"/>
    <property type="match status" value="1"/>
</dbReference>
<dbReference type="InterPro" id="IPR039309">
    <property type="entry name" value="BT1"/>
</dbReference>